<dbReference type="EMBL" id="JAFFZS010000039">
    <property type="protein sequence ID" value="MBN0048440.1"/>
    <property type="molecule type" value="Genomic_DNA"/>
</dbReference>
<evidence type="ECO:0000256" key="1">
    <source>
        <dbReference type="SAM" id="MobiDB-lite"/>
    </source>
</evidence>
<feature type="region of interest" description="Disordered" evidence="1">
    <location>
        <begin position="44"/>
        <end position="108"/>
    </location>
</feature>
<comment type="caution">
    <text evidence="2">The sequence shown here is derived from an EMBL/GenBank/DDBJ whole genome shotgun (WGS) entry which is preliminary data.</text>
</comment>
<reference evidence="2 3" key="1">
    <citation type="submission" date="2021-02" db="EMBL/GenBank/DDBJ databases">
        <title>Whole genome sequencing of Streptomyces actuosus VRA1.</title>
        <authorList>
            <person name="Sen G."/>
            <person name="Sen A."/>
        </authorList>
    </citation>
    <scope>NUCLEOTIDE SEQUENCE [LARGE SCALE GENOMIC DNA]</scope>
    <source>
        <strain evidence="2 3">VRA1</strain>
    </source>
</reference>
<accession>A0ABS2VZN0</accession>
<evidence type="ECO:0000313" key="2">
    <source>
        <dbReference type="EMBL" id="MBN0048440.1"/>
    </source>
</evidence>
<gene>
    <name evidence="2" type="ORF">JS756_30930</name>
</gene>
<protein>
    <submittedName>
        <fullName evidence="2">Uncharacterized protein</fullName>
    </submittedName>
</protein>
<sequence>MHGASAHATAHNRVDLLGGLVAGAGFDVGGQGDVRPWLSYVRATRPRQRHGAGPAPQDERAAVPTAPRAPPPGRAGGVPARRRPDQPVAPVVDEAETGPVWRRDRRHP</sequence>
<dbReference type="RefSeq" id="WP_205386572.1">
    <property type="nucleotide sequence ID" value="NZ_JAFFZS010000039.1"/>
</dbReference>
<evidence type="ECO:0000313" key="3">
    <source>
        <dbReference type="Proteomes" id="UP000788262"/>
    </source>
</evidence>
<name>A0ABS2VZN0_STRAS</name>
<dbReference type="Proteomes" id="UP000788262">
    <property type="component" value="Unassembled WGS sequence"/>
</dbReference>
<proteinExistence type="predicted"/>
<organism evidence="2 3">
    <name type="scientific">Streptomyces actuosus</name>
    <dbReference type="NCBI Taxonomy" id="1885"/>
    <lineage>
        <taxon>Bacteria</taxon>
        <taxon>Bacillati</taxon>
        <taxon>Actinomycetota</taxon>
        <taxon>Actinomycetes</taxon>
        <taxon>Kitasatosporales</taxon>
        <taxon>Streptomycetaceae</taxon>
        <taxon>Streptomyces</taxon>
    </lineage>
</organism>
<keyword evidence="3" id="KW-1185">Reference proteome</keyword>